<protein>
    <submittedName>
        <fullName evidence="1">DUF445 domain-containing protein</fullName>
    </submittedName>
</protein>
<dbReference type="Proteomes" id="UP000240739">
    <property type="component" value="Unassembled WGS sequence"/>
</dbReference>
<evidence type="ECO:0000313" key="2">
    <source>
        <dbReference type="Proteomes" id="UP000240739"/>
    </source>
</evidence>
<sequence length="396" mass="43505">MQAVALGLLLLAAAVYALTFGQDGALGYVNAAAEASMVGAVADWFAVTALFRHPLGLPIPHTALIPRRKQQLGRSLESFVTENFLTAEIVRDRVLDAEPARRAGTWIGRPENAARVVRRAAPTLARGLDGLQEDEVRAIVEQAVLPRLANESLAPVVGHVLERVLDDRAHTVVVDLVIVETHDWLVDNADTVTELVTDRLPEWSPRFVERGVSRRVYREFVRFVAEIRDDPHHRARAAADELLRRLARDLQHDPRTRARADELKRRILAGRAAADAATSLTLSVREALTAALRDERGALQERASVLLADLGARLLADDALRARVDERTAEAVTSLVDTYGAELTTVITHTIDQWDGDEAARRLELMVGRDLQFIRINGTVVGGLAGLLIHALSELL</sequence>
<dbReference type="OrthoDB" id="9769590at2"/>
<dbReference type="AlphaFoldDB" id="A0A2T4UN76"/>
<accession>A0A2T4UN76</accession>
<gene>
    <name evidence="1" type="ORF">C7Y72_03170</name>
</gene>
<organism evidence="1 2">
    <name type="scientific">Paraconexibacter algicola</name>
    <dbReference type="NCBI Taxonomy" id="2133960"/>
    <lineage>
        <taxon>Bacteria</taxon>
        <taxon>Bacillati</taxon>
        <taxon>Actinomycetota</taxon>
        <taxon>Thermoleophilia</taxon>
        <taxon>Solirubrobacterales</taxon>
        <taxon>Paraconexibacteraceae</taxon>
        <taxon>Paraconexibacter</taxon>
    </lineage>
</organism>
<dbReference type="PANTHER" id="PTHR38442:SF1">
    <property type="entry name" value="INNER MEMBRANE PROTEIN"/>
    <property type="match status" value="1"/>
</dbReference>
<dbReference type="EMBL" id="PYYB01000001">
    <property type="protein sequence ID" value="PTL60692.1"/>
    <property type="molecule type" value="Genomic_DNA"/>
</dbReference>
<dbReference type="GO" id="GO:0005886">
    <property type="term" value="C:plasma membrane"/>
    <property type="evidence" value="ECO:0007669"/>
    <property type="project" value="TreeGrafter"/>
</dbReference>
<comment type="caution">
    <text evidence="1">The sequence shown here is derived from an EMBL/GenBank/DDBJ whole genome shotgun (WGS) entry which is preliminary data.</text>
</comment>
<reference evidence="1 2" key="1">
    <citation type="submission" date="2018-03" db="EMBL/GenBank/DDBJ databases">
        <title>Aquarubrobacter algicola gen. nov., sp. nov., a novel actinobacterium isolated from shallow eutrophic lake during the end of cyanobacterial harmful algal blooms.</title>
        <authorList>
            <person name="Chun S.J."/>
        </authorList>
    </citation>
    <scope>NUCLEOTIDE SEQUENCE [LARGE SCALE GENOMIC DNA]</scope>
    <source>
        <strain evidence="1 2">Seoho-28</strain>
    </source>
</reference>
<name>A0A2T4UN76_9ACTN</name>
<keyword evidence="2" id="KW-1185">Reference proteome</keyword>
<dbReference type="InterPro" id="IPR007383">
    <property type="entry name" value="DUF445"/>
</dbReference>
<evidence type="ECO:0000313" key="1">
    <source>
        <dbReference type="EMBL" id="PTL60692.1"/>
    </source>
</evidence>
<proteinExistence type="predicted"/>
<dbReference type="Pfam" id="PF04286">
    <property type="entry name" value="DUF445"/>
    <property type="match status" value="1"/>
</dbReference>
<dbReference type="PANTHER" id="PTHR38442">
    <property type="entry name" value="INNER MEMBRANE PROTEIN-RELATED"/>
    <property type="match status" value="1"/>
</dbReference>